<dbReference type="GO" id="GO:0030431">
    <property type="term" value="P:sleep"/>
    <property type="evidence" value="ECO:0007669"/>
    <property type="project" value="InterPro"/>
</dbReference>
<keyword evidence="2" id="KW-0325">Glycoprotein</keyword>
<proteinExistence type="predicted"/>
<keyword evidence="3" id="KW-0812">Transmembrane</keyword>
<keyword evidence="3" id="KW-1133">Transmembrane helix</keyword>
<evidence type="ECO:0000313" key="4">
    <source>
        <dbReference type="EMBL" id="VDN02513.1"/>
    </source>
</evidence>
<sequence length="215" mass="24713">MYSVISLIRLICLKIKFAAFAIAIAGHIINTPSPQEFKSRLKGQVVCYSCLAFIRDHTSQQSSRIYLEFSTNVTDLYKTLQKGGLIIPKYSPNCAEIYSFNVPNYYGVDLVFCPNTVTEAGACVKLKGHYNGDQYIYRNCWNNMWIDKRPYARQMSERCYTDELVQNFVATTNNKICFCEDDLCNGSNAIVIYNYYPRLLALFVIILCFSQLHFL</sequence>
<protein>
    <submittedName>
        <fullName evidence="6">Protein quiver</fullName>
    </submittedName>
</protein>
<evidence type="ECO:0000256" key="1">
    <source>
        <dbReference type="ARBA" id="ARBA00022729"/>
    </source>
</evidence>
<dbReference type="WBParaSite" id="TCLT_0000529901-mRNA-1">
    <property type="protein sequence ID" value="TCLT_0000529901-mRNA-1"/>
    <property type="gene ID" value="TCLT_0000529901"/>
</dbReference>
<dbReference type="EMBL" id="UYYF01004331">
    <property type="protein sequence ID" value="VDN02513.1"/>
    <property type="molecule type" value="Genomic_DNA"/>
</dbReference>
<reference evidence="4 5" key="2">
    <citation type="submission" date="2018-11" db="EMBL/GenBank/DDBJ databases">
        <authorList>
            <consortium name="Pathogen Informatics"/>
        </authorList>
    </citation>
    <scope>NUCLEOTIDE SEQUENCE [LARGE SCALE GENOMIC DNA]</scope>
</reference>
<keyword evidence="5" id="KW-1185">Reference proteome</keyword>
<evidence type="ECO:0000313" key="5">
    <source>
        <dbReference type="Proteomes" id="UP000276776"/>
    </source>
</evidence>
<dbReference type="GO" id="GO:0032222">
    <property type="term" value="P:regulation of synaptic transmission, cholinergic"/>
    <property type="evidence" value="ECO:0007669"/>
    <property type="project" value="InterPro"/>
</dbReference>
<accession>A0A0N5CXZ8</accession>
<evidence type="ECO:0000256" key="3">
    <source>
        <dbReference type="SAM" id="Phobius"/>
    </source>
</evidence>
<dbReference type="OrthoDB" id="5912692at2759"/>
<reference evidence="6" key="1">
    <citation type="submission" date="2017-02" db="UniProtKB">
        <authorList>
            <consortium name="WormBaseParasite"/>
        </authorList>
    </citation>
    <scope>IDENTIFICATION</scope>
</reference>
<keyword evidence="3" id="KW-0472">Membrane</keyword>
<dbReference type="Pfam" id="PF17064">
    <property type="entry name" value="QVR"/>
    <property type="match status" value="1"/>
</dbReference>
<name>A0A0N5CXZ8_THECL</name>
<evidence type="ECO:0000313" key="6">
    <source>
        <dbReference type="WBParaSite" id="TCLT_0000529901-mRNA-1"/>
    </source>
</evidence>
<feature type="transmembrane region" description="Helical" evidence="3">
    <location>
        <begin position="7"/>
        <end position="29"/>
    </location>
</feature>
<keyword evidence="1" id="KW-0732">Signal</keyword>
<dbReference type="OMA" id="RQMSERC"/>
<evidence type="ECO:0000256" key="2">
    <source>
        <dbReference type="ARBA" id="ARBA00023180"/>
    </source>
</evidence>
<dbReference type="Proteomes" id="UP000276776">
    <property type="component" value="Unassembled WGS sequence"/>
</dbReference>
<gene>
    <name evidence="4" type="ORF">TCLT_LOCUS5288</name>
</gene>
<dbReference type="InterPro" id="IPR031424">
    <property type="entry name" value="QVR-like"/>
</dbReference>
<dbReference type="AlphaFoldDB" id="A0A0N5CXZ8"/>
<organism evidence="6">
    <name type="scientific">Thelazia callipaeda</name>
    <name type="common">Oriental eyeworm</name>
    <name type="synonym">Parasitic nematode</name>
    <dbReference type="NCBI Taxonomy" id="103827"/>
    <lineage>
        <taxon>Eukaryota</taxon>
        <taxon>Metazoa</taxon>
        <taxon>Ecdysozoa</taxon>
        <taxon>Nematoda</taxon>
        <taxon>Chromadorea</taxon>
        <taxon>Rhabditida</taxon>
        <taxon>Spirurina</taxon>
        <taxon>Spiruromorpha</taxon>
        <taxon>Thelazioidea</taxon>
        <taxon>Thelaziidae</taxon>
        <taxon>Thelazia</taxon>
    </lineage>
</organism>